<name>A0A8B8G956_9HEMI</name>
<evidence type="ECO:0000256" key="1">
    <source>
        <dbReference type="SAM" id="MobiDB-lite"/>
    </source>
</evidence>
<sequence>MNSQYNNSYESDNENDLAFCYNCEEIFYVTDETTCPTCNSGSIEIGIELIPPTPGESANMPDSSDSPDSPNSPDNPGPSTSSDINSNPQSRNTESSEEVSIRPRQMNTISTPPVLNQERGYYFTNLIRDFDAISADDVLRTHITNLSLLRALFDAQNQDVAFNLPLSMEEIDIIPTSIISQELL</sequence>
<evidence type="ECO:0000313" key="3">
    <source>
        <dbReference type="RefSeq" id="XP_025419141.1"/>
    </source>
</evidence>
<dbReference type="GeneID" id="112689577"/>
<accession>A0A8B8G956</accession>
<feature type="region of interest" description="Disordered" evidence="1">
    <location>
        <begin position="46"/>
        <end position="112"/>
    </location>
</feature>
<proteinExistence type="predicted"/>
<keyword evidence="2" id="KW-1185">Reference proteome</keyword>
<feature type="compositionally biased region" description="Low complexity" evidence="1">
    <location>
        <begin position="61"/>
        <end position="83"/>
    </location>
</feature>
<reference evidence="3" key="1">
    <citation type="submission" date="2025-08" db="UniProtKB">
        <authorList>
            <consortium name="RefSeq"/>
        </authorList>
    </citation>
    <scope>IDENTIFICATION</scope>
    <source>
        <tissue evidence="3">Whole body</tissue>
    </source>
</reference>
<gene>
    <name evidence="3" type="primary">LOC112689577</name>
</gene>
<organism evidence="2 3">
    <name type="scientific">Sipha flava</name>
    <name type="common">yellow sugarcane aphid</name>
    <dbReference type="NCBI Taxonomy" id="143950"/>
    <lineage>
        <taxon>Eukaryota</taxon>
        <taxon>Metazoa</taxon>
        <taxon>Ecdysozoa</taxon>
        <taxon>Arthropoda</taxon>
        <taxon>Hexapoda</taxon>
        <taxon>Insecta</taxon>
        <taxon>Pterygota</taxon>
        <taxon>Neoptera</taxon>
        <taxon>Paraneoptera</taxon>
        <taxon>Hemiptera</taxon>
        <taxon>Sternorrhyncha</taxon>
        <taxon>Aphidomorpha</taxon>
        <taxon>Aphidoidea</taxon>
        <taxon>Aphididae</taxon>
        <taxon>Sipha</taxon>
    </lineage>
</organism>
<evidence type="ECO:0000313" key="2">
    <source>
        <dbReference type="Proteomes" id="UP000694846"/>
    </source>
</evidence>
<dbReference type="RefSeq" id="XP_025419141.1">
    <property type="nucleotide sequence ID" value="XM_025563356.1"/>
</dbReference>
<protein>
    <submittedName>
        <fullName evidence="3">Uncharacterized protein LOC112689577</fullName>
    </submittedName>
</protein>
<feature type="non-terminal residue" evidence="3">
    <location>
        <position position="184"/>
    </location>
</feature>
<feature type="compositionally biased region" description="Polar residues" evidence="1">
    <location>
        <begin position="84"/>
        <end position="93"/>
    </location>
</feature>
<dbReference type="Proteomes" id="UP000694846">
    <property type="component" value="Unplaced"/>
</dbReference>
<dbReference type="AlphaFoldDB" id="A0A8B8G956"/>